<gene>
    <name evidence="1" type="ordered locus">Psesu_2822</name>
</gene>
<sequence>MSNWDTTFPPLLRKLHQLEFDYDDGDGYDFEPYQSFFPAEENASWFKAWTGNAAIDGSQFRVFGQDGTGGYAAFWLVLPDQPIEKQPVVFLGSEGEKGVVALNLDEYLWLLADGVGPYEAVAYPSPDSKPNAQFTLFAQENSGIAKLSAAEVLARANEAYPSFSEQIDSLCR</sequence>
<dbReference type="EMBL" id="CP002446">
    <property type="protein sequence ID" value="ADV28647.1"/>
    <property type="molecule type" value="Genomic_DNA"/>
</dbReference>
<accession>E6WWU8</accession>
<evidence type="ECO:0008006" key="3">
    <source>
        <dbReference type="Google" id="ProtNLM"/>
    </source>
</evidence>
<evidence type="ECO:0000313" key="2">
    <source>
        <dbReference type="Proteomes" id="UP000008632"/>
    </source>
</evidence>
<dbReference type="AlphaFoldDB" id="E6WWU8"/>
<dbReference type="eggNOG" id="ENOG5032NYW">
    <property type="taxonomic scope" value="Bacteria"/>
</dbReference>
<organism evidence="1 2">
    <name type="scientific">Pseudoxanthomonas suwonensis (strain 11-1)</name>
    <dbReference type="NCBI Taxonomy" id="743721"/>
    <lineage>
        <taxon>Bacteria</taxon>
        <taxon>Pseudomonadati</taxon>
        <taxon>Pseudomonadota</taxon>
        <taxon>Gammaproteobacteria</taxon>
        <taxon>Lysobacterales</taxon>
        <taxon>Lysobacteraceae</taxon>
        <taxon>Pseudoxanthomonas</taxon>
    </lineage>
</organism>
<reference evidence="1 2" key="1">
    <citation type="submission" date="2011-01" db="EMBL/GenBank/DDBJ databases">
        <title>Complete sequence of Pseudoxanthomonas suwonensis 11-1.</title>
        <authorList>
            <consortium name="US DOE Joint Genome Institute"/>
            <person name="Lucas S."/>
            <person name="Copeland A."/>
            <person name="Lapidus A."/>
            <person name="Cheng J.-F."/>
            <person name="Goodwin L."/>
            <person name="Pitluck S."/>
            <person name="Teshima H."/>
            <person name="Detter J.C."/>
            <person name="Han C."/>
            <person name="Tapia R."/>
            <person name="Land M."/>
            <person name="Hauser L."/>
            <person name="Kyrpides N."/>
            <person name="Ivanova N."/>
            <person name="Ovchinnikova G."/>
            <person name="Siebers A.K."/>
            <person name="Allgaier M."/>
            <person name="Thelen M.P."/>
            <person name="Hugenholtz P."/>
            <person name="Gladden J."/>
            <person name="Woyke T."/>
        </authorList>
    </citation>
    <scope>NUCLEOTIDE SEQUENCE [LARGE SCALE GENOMIC DNA]</scope>
    <source>
        <strain evidence="2">11-1</strain>
    </source>
</reference>
<dbReference type="Proteomes" id="UP000008632">
    <property type="component" value="Chromosome"/>
</dbReference>
<name>E6WWU8_PSEUU</name>
<dbReference type="RefSeq" id="WP_013536473.1">
    <property type="nucleotide sequence ID" value="NC_014924.1"/>
</dbReference>
<keyword evidence="2" id="KW-1185">Reference proteome</keyword>
<dbReference type="HOGENOM" id="CLU_107608_0_0_6"/>
<proteinExistence type="predicted"/>
<protein>
    <recommendedName>
        <fullName evidence="3">SMI1/KNR4 family protein</fullName>
    </recommendedName>
</protein>
<dbReference type="STRING" id="743721.Psesu_2822"/>
<evidence type="ECO:0000313" key="1">
    <source>
        <dbReference type="EMBL" id="ADV28647.1"/>
    </source>
</evidence>
<dbReference type="KEGG" id="psu:Psesu_2822"/>